<evidence type="ECO:0000313" key="2">
    <source>
        <dbReference type="EMBL" id="OXZ39312.1"/>
    </source>
</evidence>
<dbReference type="AlphaFoldDB" id="A0A233W3U9"/>
<evidence type="ECO:0000256" key="1">
    <source>
        <dbReference type="SAM" id="Phobius"/>
    </source>
</evidence>
<feature type="transmembrane region" description="Helical" evidence="1">
    <location>
        <begin position="80"/>
        <end position="101"/>
    </location>
</feature>
<keyword evidence="1" id="KW-0472">Membrane</keyword>
<dbReference type="EMBL" id="NDYI01000005">
    <property type="protein sequence ID" value="OXZ39312.1"/>
    <property type="molecule type" value="Genomic_DNA"/>
</dbReference>
<accession>A0A233W3U9</accession>
<protein>
    <submittedName>
        <fullName evidence="2">Uncharacterized protein</fullName>
    </submittedName>
</protein>
<keyword evidence="1" id="KW-1133">Transmembrane helix</keyword>
<evidence type="ECO:0000313" key="3">
    <source>
        <dbReference type="Proteomes" id="UP000215361"/>
    </source>
</evidence>
<sequence>MKLDEDFSDIKQRILINLKTRNLYFKTFSECEKLLDIDLMQLQKKGAIPTEELYKSELRKVNNYIEDFSNVNIVNKLVELVYYFLLITSVGLVTNLIRNFLGLEFKQISVSAVILYLTMFAAVIATPIIISRKEKRFHDNTFRYILIAISAIGIVLFSYFSIFSGPVKQNLFALNIFIYISILVGFFAITILMKKLSAK</sequence>
<feature type="transmembrane region" description="Helical" evidence="1">
    <location>
        <begin position="172"/>
        <end position="193"/>
    </location>
</feature>
<comment type="caution">
    <text evidence="2">The sequence shown here is derived from an EMBL/GenBank/DDBJ whole genome shotgun (WGS) entry which is preliminary data.</text>
</comment>
<reference evidence="3" key="1">
    <citation type="submission" date="2017-04" db="EMBL/GenBank/DDBJ databases">
        <title>Finegoldia magna isolated from orthopedic joint implant-associated infections.</title>
        <authorList>
            <person name="Bjorklund S."/>
            <person name="Bruggemann H."/>
            <person name="Jensen A."/>
            <person name="Hellmark B."/>
            <person name="Soderquist B."/>
        </authorList>
    </citation>
    <scope>NUCLEOTIDE SEQUENCE [LARGE SCALE GENOMIC DNA]</scope>
    <source>
        <strain evidence="3">08T492</strain>
    </source>
</reference>
<gene>
    <name evidence="2" type="ORF">B9N56_00940</name>
</gene>
<feature type="transmembrane region" description="Helical" evidence="1">
    <location>
        <begin position="107"/>
        <end position="130"/>
    </location>
</feature>
<proteinExistence type="predicted"/>
<dbReference type="Proteomes" id="UP000215361">
    <property type="component" value="Unassembled WGS sequence"/>
</dbReference>
<organism evidence="2 3">
    <name type="scientific">Finegoldia magna</name>
    <name type="common">Peptostreptococcus magnus</name>
    <dbReference type="NCBI Taxonomy" id="1260"/>
    <lineage>
        <taxon>Bacteria</taxon>
        <taxon>Bacillati</taxon>
        <taxon>Bacillota</taxon>
        <taxon>Tissierellia</taxon>
        <taxon>Tissierellales</taxon>
        <taxon>Peptoniphilaceae</taxon>
        <taxon>Finegoldia</taxon>
    </lineage>
</organism>
<dbReference type="RefSeq" id="WP_004166903.1">
    <property type="nucleotide sequence ID" value="NZ_NDYI01000005.1"/>
</dbReference>
<feature type="transmembrane region" description="Helical" evidence="1">
    <location>
        <begin position="142"/>
        <end position="160"/>
    </location>
</feature>
<name>A0A233W3U9_FINMA</name>
<keyword evidence="1" id="KW-0812">Transmembrane</keyword>